<evidence type="ECO:0000256" key="7">
    <source>
        <dbReference type="SAM" id="Phobius"/>
    </source>
</evidence>
<evidence type="ECO:0000313" key="9">
    <source>
        <dbReference type="EMBL" id="OTA28467.1"/>
    </source>
</evidence>
<protein>
    <recommendedName>
        <fullName evidence="8">ComEC/Rec2-related protein domain-containing protein</fullName>
    </recommendedName>
</protein>
<dbReference type="InterPro" id="IPR052159">
    <property type="entry name" value="Competence_DNA_uptake"/>
</dbReference>
<feature type="transmembrane region" description="Helical" evidence="7">
    <location>
        <begin position="497"/>
        <end position="521"/>
    </location>
</feature>
<dbReference type="RefSeq" id="WP_086107041.1">
    <property type="nucleotide sequence ID" value="NZ_NEKC01000016.1"/>
</dbReference>
<name>A0A1Y2T0I6_9BIFI</name>
<feature type="domain" description="ComEC/Rec2-related protein" evidence="8">
    <location>
        <begin position="299"/>
        <end position="551"/>
    </location>
</feature>
<comment type="caution">
    <text evidence="9">The sequence shown here is derived from an EMBL/GenBank/DDBJ whole genome shotgun (WGS) entry which is preliminary data.</text>
</comment>
<dbReference type="GO" id="GO:0005886">
    <property type="term" value="C:plasma membrane"/>
    <property type="evidence" value="ECO:0007669"/>
    <property type="project" value="UniProtKB-SubCell"/>
</dbReference>
<dbReference type="NCBIfam" id="TIGR00360">
    <property type="entry name" value="ComEC_N-term"/>
    <property type="match status" value="1"/>
</dbReference>
<keyword evidence="2" id="KW-1003">Cell membrane</keyword>
<evidence type="ECO:0000256" key="6">
    <source>
        <dbReference type="SAM" id="MobiDB-lite"/>
    </source>
</evidence>
<keyword evidence="5 7" id="KW-0472">Membrane</keyword>
<dbReference type="InterPro" id="IPR004477">
    <property type="entry name" value="ComEC_N"/>
</dbReference>
<feature type="transmembrane region" description="Helical" evidence="7">
    <location>
        <begin position="309"/>
        <end position="328"/>
    </location>
</feature>
<evidence type="ECO:0000256" key="2">
    <source>
        <dbReference type="ARBA" id="ARBA00022475"/>
    </source>
</evidence>
<feature type="transmembrane region" description="Helical" evidence="7">
    <location>
        <begin position="409"/>
        <end position="426"/>
    </location>
</feature>
<sequence length="586" mass="63637">MFAFSKHDIRILLAALLAWTTAALTLSGLVSHAVLLTGVGLLSLMGVVLCMLPLSNPLLAPLQHISQLSMLYACVILSVLCSCVVQDAFSRADIQSELSTVHAQTVSARVTITSPLLASSLRGFTCSVEATAQELTVRGIAQGSRRTMRIFARSPTDCVLQRGATYNIRGSIQFSTYGRGAWVLHLDHAERIKPASMLDTFVEHLQARFLDQTSRLDTQGAILVPGVTMGVMGHDVLNPSTAIISSSSSPSGSLENPGSDTTTQKGSDEVSPDGTNIVRKTSGKSSGASARKTVAREAKKIKEAFRVAGIMHVLAVSGGHFALAVSLVTWVMKRMRAPRVLRAAAMIAADILLYIIMYPSDSILRAFIMGFFSAGYVYFGRRADSVSALSWTILCLLFVDPSYALSVGFSLSCAAVLGIILWSGWITRGLEHFLPHRLAGACAVTLAAHVVTLPISLLISPSIPVYAVVANVLIAVPMDVATVCGLLGLVFSWCVPILGYACVWVSSQCTSLMVMLAYWVSSWPYAQVDMSPWQLGLGYMVILVSGGVVWRFWAWYADAHAYEREYREPVKERWVAWWKETLDMFR</sequence>
<evidence type="ECO:0000256" key="3">
    <source>
        <dbReference type="ARBA" id="ARBA00022692"/>
    </source>
</evidence>
<dbReference type="Pfam" id="PF03772">
    <property type="entry name" value="Competence"/>
    <property type="match status" value="1"/>
</dbReference>
<organism evidence="9 10">
    <name type="scientific">Alloscardovia macacae</name>
    <dbReference type="NCBI Taxonomy" id="1160091"/>
    <lineage>
        <taxon>Bacteria</taxon>
        <taxon>Bacillati</taxon>
        <taxon>Actinomycetota</taxon>
        <taxon>Actinomycetes</taxon>
        <taxon>Bifidobacteriales</taxon>
        <taxon>Bifidobacteriaceae</taxon>
        <taxon>Alloscardovia</taxon>
    </lineage>
</organism>
<keyword evidence="4 7" id="KW-1133">Transmembrane helix</keyword>
<evidence type="ECO:0000256" key="1">
    <source>
        <dbReference type="ARBA" id="ARBA00004651"/>
    </source>
</evidence>
<feature type="transmembrane region" description="Helical" evidence="7">
    <location>
        <begin position="438"/>
        <end position="459"/>
    </location>
</feature>
<feature type="region of interest" description="Disordered" evidence="6">
    <location>
        <begin position="245"/>
        <end position="292"/>
    </location>
</feature>
<dbReference type="PANTHER" id="PTHR30619">
    <property type="entry name" value="DNA INTERNALIZATION/COMPETENCE PROTEIN COMEC/REC2"/>
    <property type="match status" value="1"/>
</dbReference>
<dbReference type="EMBL" id="NEKC01000016">
    <property type="protein sequence ID" value="OTA28467.1"/>
    <property type="molecule type" value="Genomic_DNA"/>
</dbReference>
<feature type="compositionally biased region" description="Low complexity" evidence="6">
    <location>
        <begin position="245"/>
        <end position="259"/>
    </location>
</feature>
<dbReference type="PANTHER" id="PTHR30619:SF1">
    <property type="entry name" value="RECOMBINATION PROTEIN 2"/>
    <property type="match status" value="1"/>
</dbReference>
<feature type="transmembrane region" description="Helical" evidence="7">
    <location>
        <begin position="533"/>
        <end position="554"/>
    </location>
</feature>
<dbReference type="Proteomes" id="UP000243540">
    <property type="component" value="Unassembled WGS sequence"/>
</dbReference>
<comment type="subcellular location">
    <subcellularLocation>
        <location evidence="1">Cell membrane</location>
        <topology evidence="1">Multi-pass membrane protein</topology>
    </subcellularLocation>
</comment>
<feature type="transmembrane region" description="Helical" evidence="7">
    <location>
        <begin position="68"/>
        <end position="89"/>
    </location>
</feature>
<accession>A0A1Y2T0I6</accession>
<feature type="transmembrane region" description="Helical" evidence="7">
    <location>
        <begin position="33"/>
        <end position="56"/>
    </location>
</feature>
<evidence type="ECO:0000256" key="5">
    <source>
        <dbReference type="ARBA" id="ARBA00023136"/>
    </source>
</evidence>
<evidence type="ECO:0000256" key="4">
    <source>
        <dbReference type="ARBA" id="ARBA00022989"/>
    </source>
</evidence>
<dbReference type="STRING" id="1160091.B9T39_06710"/>
<feature type="transmembrane region" description="Helical" evidence="7">
    <location>
        <begin position="465"/>
        <end position="490"/>
    </location>
</feature>
<gene>
    <name evidence="9" type="ORF">B9T39_06710</name>
</gene>
<proteinExistence type="predicted"/>
<evidence type="ECO:0000259" key="8">
    <source>
        <dbReference type="Pfam" id="PF03772"/>
    </source>
</evidence>
<keyword evidence="3 7" id="KW-0812">Transmembrane</keyword>
<dbReference type="AlphaFoldDB" id="A0A1Y2T0I6"/>
<evidence type="ECO:0000313" key="10">
    <source>
        <dbReference type="Proteomes" id="UP000243540"/>
    </source>
</evidence>
<reference evidence="9 10" key="1">
    <citation type="submission" date="2017-04" db="EMBL/GenBank/DDBJ databases">
        <title>Draft genome sequences of Alloscardovia macacae UMA81211 and UMA81212 isolated from the feces of a rhesus macaque (Macaca mulatta).</title>
        <authorList>
            <person name="Albert K."/>
            <person name="Sela D.A."/>
        </authorList>
    </citation>
    <scope>NUCLEOTIDE SEQUENCE [LARGE SCALE GENOMIC DNA]</scope>
    <source>
        <strain evidence="9 10">UMA81212</strain>
    </source>
</reference>